<dbReference type="InterPro" id="IPR027417">
    <property type="entry name" value="P-loop_NTPase"/>
</dbReference>
<dbReference type="Gene3D" id="2.40.50.140">
    <property type="entry name" value="Nucleic acid-binding proteins"/>
    <property type="match status" value="1"/>
</dbReference>
<keyword evidence="2 3" id="KW-0342">GTP-binding</keyword>
<comment type="subunit">
    <text evidence="3">Monomer. Associates with 30S ribosomal subunit, binds 16S rRNA.</text>
</comment>
<comment type="cofactor">
    <cofactor evidence="3">
        <name>Zn(2+)</name>
        <dbReference type="ChEBI" id="CHEBI:29105"/>
    </cofactor>
    <text evidence="3">Binds 1 zinc ion per subunit.</text>
</comment>
<evidence type="ECO:0000259" key="6">
    <source>
        <dbReference type="PROSITE" id="PS51721"/>
    </source>
</evidence>
<comment type="caution">
    <text evidence="7">The sequence shown here is derived from an EMBL/GenBank/DDBJ whole genome shotgun (WGS) entry which is preliminary data.</text>
</comment>
<dbReference type="InterPro" id="IPR030378">
    <property type="entry name" value="G_CP_dom"/>
</dbReference>
<evidence type="ECO:0000313" key="8">
    <source>
        <dbReference type="Proteomes" id="UP000607397"/>
    </source>
</evidence>
<evidence type="ECO:0000256" key="2">
    <source>
        <dbReference type="ARBA" id="ARBA00023134"/>
    </source>
</evidence>
<name>A0A8K2A6Z6_9CYAN</name>
<keyword evidence="1 3" id="KW-0547">Nucleotide-binding</keyword>
<dbReference type="GO" id="GO:0005525">
    <property type="term" value="F:GTP binding"/>
    <property type="evidence" value="ECO:0007669"/>
    <property type="project" value="UniProtKB-UniRule"/>
</dbReference>
<dbReference type="SUPFAM" id="SSF50249">
    <property type="entry name" value="Nucleic acid-binding proteins"/>
    <property type="match status" value="1"/>
</dbReference>
<comment type="similarity">
    <text evidence="3">Belongs to the TRAFAC class YlqF/YawG GTPase family. RsgA subfamily.</text>
</comment>
<evidence type="ECO:0000256" key="3">
    <source>
        <dbReference type="HAMAP-Rule" id="MF_01820"/>
    </source>
</evidence>
<evidence type="ECO:0000256" key="1">
    <source>
        <dbReference type="ARBA" id="ARBA00022741"/>
    </source>
</evidence>
<proteinExistence type="inferred from homology"/>
<dbReference type="InterPro" id="IPR010914">
    <property type="entry name" value="RsgA_GTPase_dom"/>
</dbReference>
<dbReference type="EC" id="3.6.1.-" evidence="3"/>
<keyword evidence="3" id="KW-0378">Hydrolase</keyword>
<dbReference type="CDD" id="cd01854">
    <property type="entry name" value="YjeQ_EngC"/>
    <property type="match status" value="1"/>
</dbReference>
<dbReference type="Gene3D" id="3.40.50.300">
    <property type="entry name" value="P-loop containing nucleotide triphosphate hydrolases"/>
    <property type="match status" value="1"/>
</dbReference>
<keyword evidence="3" id="KW-0694">RNA-binding</keyword>
<dbReference type="SUPFAM" id="SSF52540">
    <property type="entry name" value="P-loop containing nucleoside triphosphate hydrolases"/>
    <property type="match status" value="1"/>
</dbReference>
<gene>
    <name evidence="3 7" type="primary">rsgA</name>
    <name evidence="7" type="ORF">GS597_04045</name>
</gene>
<feature type="binding site" evidence="3">
    <location>
        <position position="284"/>
    </location>
    <ligand>
        <name>Zn(2+)</name>
        <dbReference type="ChEBI" id="CHEBI:29105"/>
    </ligand>
</feature>
<evidence type="ECO:0000256" key="4">
    <source>
        <dbReference type="SAM" id="MobiDB-lite"/>
    </source>
</evidence>
<feature type="region of interest" description="Disordered" evidence="4">
    <location>
        <begin position="311"/>
        <end position="369"/>
    </location>
</feature>
<dbReference type="NCBIfam" id="NF008932">
    <property type="entry name" value="PRK12289.1"/>
    <property type="match status" value="1"/>
</dbReference>
<organism evidence="7 8">
    <name type="scientific">Petrachloros mirabilis ULC683</name>
    <dbReference type="NCBI Taxonomy" id="2781853"/>
    <lineage>
        <taxon>Bacteria</taxon>
        <taxon>Bacillati</taxon>
        <taxon>Cyanobacteriota</taxon>
        <taxon>Cyanophyceae</taxon>
        <taxon>Synechococcales</taxon>
        <taxon>Petrachlorosaceae</taxon>
        <taxon>Petrachloros</taxon>
        <taxon>Petrachloros mirabilis</taxon>
    </lineage>
</organism>
<comment type="subcellular location">
    <subcellularLocation>
        <location evidence="3">Cytoplasm</location>
    </subcellularLocation>
</comment>
<sequence>MSTRANRPGFIEPIQGTVLAVQANFYRVRLQLADSVDGVGLPPRELLCTRRSRLKKMGQQVMVGDQVRIEEPDWQGGRGAIAEVLPRGLVLQRPPVANAQQVLLLFALVDPPLDLQQLTRFLVTVEATGLQVRLCFNKCDLVDQTEQQDWCDRVHQWGYPAHLISLYQQRGLEGIQTSLKHRVTVLAGPSGVGKSSLIHHLLPHAELRVGEISHRWRRGQHTTRHVELFELPQGGLIADTPGFNQPALTCEPSALAHCFPEIRQRLQQGQCQFKDCLHRDEPHCMVRGSWERYPYYLTLLEEAMTLEAERNATANPEVNLKTKPTRGGSTHPEPKLMAKRYRRSARKTEHQTLQHLYQEAEEQWSSPER</sequence>
<feature type="domain" description="CP-type G" evidence="6">
    <location>
        <begin position="88"/>
        <end position="246"/>
    </location>
</feature>
<feature type="binding site" evidence="3">
    <location>
        <begin position="188"/>
        <end position="196"/>
    </location>
    <ligand>
        <name>GTP</name>
        <dbReference type="ChEBI" id="CHEBI:37565"/>
    </ligand>
</feature>
<dbReference type="GO" id="GO:0005737">
    <property type="term" value="C:cytoplasm"/>
    <property type="evidence" value="ECO:0007669"/>
    <property type="project" value="UniProtKB-SubCell"/>
</dbReference>
<dbReference type="PANTHER" id="PTHR32120:SF11">
    <property type="entry name" value="SMALL RIBOSOMAL SUBUNIT BIOGENESIS GTPASE RSGA 1, MITOCHONDRIAL-RELATED"/>
    <property type="match status" value="1"/>
</dbReference>
<dbReference type="PROSITE" id="PS51721">
    <property type="entry name" value="G_CP"/>
    <property type="match status" value="1"/>
</dbReference>
<feature type="binding site" evidence="3">
    <location>
        <begin position="137"/>
        <end position="140"/>
    </location>
    <ligand>
        <name>GTP</name>
        <dbReference type="ChEBI" id="CHEBI:37565"/>
    </ligand>
</feature>
<keyword evidence="3" id="KW-0690">Ribosome biogenesis</keyword>
<comment type="function">
    <text evidence="3">One of several proteins that assist in the late maturation steps of the functional core of the 30S ribosomal subunit. Helps release RbfA from mature subunits. May play a role in the assembly of ribosomal proteins into the subunit. Circularly permuted GTPase that catalyzes slow GTP hydrolysis, GTPase activity is stimulated by the 30S ribosomal subunit.</text>
</comment>
<dbReference type="GO" id="GO:0003924">
    <property type="term" value="F:GTPase activity"/>
    <property type="evidence" value="ECO:0007669"/>
    <property type="project" value="UniProtKB-UniRule"/>
</dbReference>
<feature type="binding site" evidence="3">
    <location>
        <position position="276"/>
    </location>
    <ligand>
        <name>Zn(2+)</name>
        <dbReference type="ChEBI" id="CHEBI:29105"/>
    </ligand>
</feature>
<dbReference type="Pfam" id="PF03193">
    <property type="entry name" value="RsgA_GTPase"/>
    <property type="match status" value="1"/>
</dbReference>
<keyword evidence="3" id="KW-0963">Cytoplasm</keyword>
<reference evidence="7" key="1">
    <citation type="submission" date="2019-12" db="EMBL/GenBank/DDBJ databases">
        <title>High-Quality draft genome sequences of three cyanobacteria isolated from the limestone walls of the Old Cathedral of Coimbra.</title>
        <authorList>
            <person name="Tiago I."/>
            <person name="Soares F."/>
            <person name="Portugal A."/>
        </authorList>
    </citation>
    <scope>NUCLEOTIDE SEQUENCE [LARGE SCALE GENOMIC DNA]</scope>
    <source>
        <strain evidence="7">C</strain>
    </source>
</reference>
<dbReference type="RefSeq" id="WP_161824163.1">
    <property type="nucleotide sequence ID" value="NZ_WVIC01000005.1"/>
</dbReference>
<evidence type="ECO:0000313" key="7">
    <source>
        <dbReference type="EMBL" id="NCJ05694.1"/>
    </source>
</evidence>
<feature type="domain" description="EngC GTPase" evidence="5">
    <location>
        <begin position="97"/>
        <end position="244"/>
    </location>
</feature>
<feature type="binding site" evidence="3">
    <location>
        <position position="278"/>
    </location>
    <ligand>
        <name>Zn(2+)</name>
        <dbReference type="ChEBI" id="CHEBI:29105"/>
    </ligand>
</feature>
<keyword evidence="8" id="KW-1185">Reference proteome</keyword>
<dbReference type="InterPro" id="IPR012340">
    <property type="entry name" value="NA-bd_OB-fold"/>
</dbReference>
<dbReference type="PROSITE" id="PS50936">
    <property type="entry name" value="ENGC_GTPASE"/>
    <property type="match status" value="1"/>
</dbReference>
<dbReference type="GO" id="GO:0046872">
    <property type="term" value="F:metal ion binding"/>
    <property type="evidence" value="ECO:0007669"/>
    <property type="project" value="UniProtKB-KW"/>
</dbReference>
<dbReference type="GO" id="GO:0019843">
    <property type="term" value="F:rRNA binding"/>
    <property type="evidence" value="ECO:0007669"/>
    <property type="project" value="UniProtKB-KW"/>
</dbReference>
<dbReference type="EMBL" id="WVIC01000005">
    <property type="protein sequence ID" value="NCJ05694.1"/>
    <property type="molecule type" value="Genomic_DNA"/>
</dbReference>
<keyword evidence="3" id="KW-0862">Zinc</keyword>
<dbReference type="Gene3D" id="1.10.40.50">
    <property type="entry name" value="Probable gtpase engc, domain 3"/>
    <property type="match status" value="1"/>
</dbReference>
<accession>A0A8K2A6Z6</accession>
<keyword evidence="3" id="KW-0479">Metal-binding</keyword>
<feature type="binding site" evidence="3">
    <location>
        <position position="271"/>
    </location>
    <ligand>
        <name>Zn(2+)</name>
        <dbReference type="ChEBI" id="CHEBI:29105"/>
    </ligand>
</feature>
<dbReference type="InterPro" id="IPR004881">
    <property type="entry name" value="Ribosome_biogen_GTPase_RsgA"/>
</dbReference>
<dbReference type="NCBIfam" id="TIGR00157">
    <property type="entry name" value="ribosome small subunit-dependent GTPase A"/>
    <property type="match status" value="1"/>
</dbReference>
<evidence type="ECO:0000259" key="5">
    <source>
        <dbReference type="PROSITE" id="PS50936"/>
    </source>
</evidence>
<protein>
    <recommendedName>
        <fullName evidence="3">Small ribosomal subunit biogenesis GTPase RsgA</fullName>
        <ecNumber evidence="3">3.6.1.-</ecNumber>
    </recommendedName>
</protein>
<dbReference type="Proteomes" id="UP000607397">
    <property type="component" value="Unassembled WGS sequence"/>
</dbReference>
<dbReference type="GO" id="GO:0042274">
    <property type="term" value="P:ribosomal small subunit biogenesis"/>
    <property type="evidence" value="ECO:0007669"/>
    <property type="project" value="UniProtKB-UniRule"/>
</dbReference>
<dbReference type="AlphaFoldDB" id="A0A8K2A6Z6"/>
<dbReference type="HAMAP" id="MF_01820">
    <property type="entry name" value="GTPase_RsgA"/>
    <property type="match status" value="1"/>
</dbReference>
<dbReference type="PANTHER" id="PTHR32120">
    <property type="entry name" value="SMALL RIBOSOMAL SUBUNIT BIOGENESIS GTPASE RSGA"/>
    <property type="match status" value="1"/>
</dbReference>
<keyword evidence="3" id="KW-0699">rRNA-binding</keyword>